<keyword evidence="3" id="KW-1185">Reference proteome</keyword>
<evidence type="ECO:0000256" key="1">
    <source>
        <dbReference type="SAM" id="Phobius"/>
    </source>
</evidence>
<comment type="caution">
    <text evidence="2">The sequence shown here is derived from an EMBL/GenBank/DDBJ whole genome shotgun (WGS) entry which is preliminary data.</text>
</comment>
<accession>A0A7W6S2A8</accession>
<dbReference type="AlphaFoldDB" id="A0A7W6S2A8"/>
<protein>
    <submittedName>
        <fullName evidence="2">Pilus assembly protein Flp/PilA</fullName>
    </submittedName>
</protein>
<keyword evidence="1" id="KW-0812">Transmembrane</keyword>
<evidence type="ECO:0000313" key="3">
    <source>
        <dbReference type="Proteomes" id="UP000555728"/>
    </source>
</evidence>
<name>A0A7W6S2A8_9PROT</name>
<keyword evidence="1" id="KW-1133">Transmembrane helix</keyword>
<gene>
    <name evidence="2" type="ORF">GGD88_002839</name>
</gene>
<organism evidence="2 3">
    <name type="scientific">Roseospira goensis</name>
    <dbReference type="NCBI Taxonomy" id="391922"/>
    <lineage>
        <taxon>Bacteria</taxon>
        <taxon>Pseudomonadati</taxon>
        <taxon>Pseudomonadota</taxon>
        <taxon>Alphaproteobacteria</taxon>
        <taxon>Rhodospirillales</taxon>
        <taxon>Rhodospirillaceae</taxon>
        <taxon>Roseospira</taxon>
    </lineage>
</organism>
<proteinExistence type="predicted"/>
<dbReference type="Pfam" id="PF04964">
    <property type="entry name" value="Flp_Fap"/>
    <property type="match status" value="1"/>
</dbReference>
<dbReference type="InterPro" id="IPR007047">
    <property type="entry name" value="Flp_Fap"/>
</dbReference>
<dbReference type="EMBL" id="JACIGI010000027">
    <property type="protein sequence ID" value="MBB4287095.1"/>
    <property type="molecule type" value="Genomic_DNA"/>
</dbReference>
<sequence length="59" mass="6254">MKRAFAVLRSIRRDTLGATVVEYGLLAALIGIGMLVGLVAFGNNLTGVFEAASNEVSNW</sequence>
<keyword evidence="1" id="KW-0472">Membrane</keyword>
<feature type="transmembrane region" description="Helical" evidence="1">
    <location>
        <begin position="20"/>
        <end position="41"/>
    </location>
</feature>
<evidence type="ECO:0000313" key="2">
    <source>
        <dbReference type="EMBL" id="MBB4287095.1"/>
    </source>
</evidence>
<dbReference type="RefSeq" id="WP_184436507.1">
    <property type="nucleotide sequence ID" value="NZ_JACIGI010000027.1"/>
</dbReference>
<dbReference type="Proteomes" id="UP000555728">
    <property type="component" value="Unassembled WGS sequence"/>
</dbReference>
<reference evidence="2 3" key="1">
    <citation type="submission" date="2020-08" db="EMBL/GenBank/DDBJ databases">
        <title>Genome sequencing of Purple Non-Sulfur Bacteria from various extreme environments.</title>
        <authorList>
            <person name="Mayer M."/>
        </authorList>
    </citation>
    <scope>NUCLEOTIDE SEQUENCE [LARGE SCALE GENOMIC DNA]</scope>
    <source>
        <strain evidence="2 3">JA135</strain>
    </source>
</reference>